<dbReference type="EMBL" id="WKKY01000841">
    <property type="protein sequence ID" value="MSE22129.1"/>
    <property type="molecule type" value="Genomic_DNA"/>
</dbReference>
<keyword evidence="1" id="KW-0347">Helicase</keyword>
<name>A0A844EHY0_9LACO</name>
<keyword evidence="1" id="KW-0547">Nucleotide-binding</keyword>
<proteinExistence type="predicted"/>
<sequence>MADNIKTQEQHHLDHVIDEIHVSQKDLEKKIKATKRDVKDINRNFNNDVRLKTETYSGMMETAMSIRQQQQMLSERENRQEHAARELGTLNKLEKNPYFARIDFREGDEKRDETIYIGMASFTDQPDHYLIYDWRA</sequence>
<protein>
    <submittedName>
        <fullName evidence="1">ATP-dependent DNA helicase</fullName>
    </submittedName>
</protein>
<organism evidence="1 2">
    <name type="scientific">Lentilactobacillus parabuchneri</name>
    <dbReference type="NCBI Taxonomy" id="152331"/>
    <lineage>
        <taxon>Bacteria</taxon>
        <taxon>Bacillati</taxon>
        <taxon>Bacillota</taxon>
        <taxon>Bacilli</taxon>
        <taxon>Lactobacillales</taxon>
        <taxon>Lactobacillaceae</taxon>
        <taxon>Lentilactobacillus</taxon>
    </lineage>
</organism>
<evidence type="ECO:0000313" key="1">
    <source>
        <dbReference type="EMBL" id="MSE22129.1"/>
    </source>
</evidence>
<dbReference type="Proteomes" id="UP000491237">
    <property type="component" value="Unassembled WGS sequence"/>
</dbReference>
<dbReference type="GO" id="GO:0004386">
    <property type="term" value="F:helicase activity"/>
    <property type="evidence" value="ECO:0007669"/>
    <property type="project" value="UniProtKB-KW"/>
</dbReference>
<comment type="caution">
    <text evidence="1">The sequence shown here is derived from an EMBL/GenBank/DDBJ whole genome shotgun (WGS) entry which is preliminary data.</text>
</comment>
<evidence type="ECO:0000313" key="2">
    <source>
        <dbReference type="Proteomes" id="UP000491237"/>
    </source>
</evidence>
<feature type="non-terminal residue" evidence="1">
    <location>
        <position position="136"/>
    </location>
</feature>
<gene>
    <name evidence="1" type="ORF">GKC44_12980</name>
</gene>
<accession>A0A844EHY0</accession>
<keyword evidence="1" id="KW-0378">Hydrolase</keyword>
<keyword evidence="1" id="KW-0067">ATP-binding</keyword>
<reference evidence="1 2" key="1">
    <citation type="submission" date="2019-11" db="EMBL/GenBank/DDBJ databases">
        <title>Draft Genome Sequence of Plant Growth-Promoting Rhizosphere-Associated Bacteria.</title>
        <authorList>
            <person name="Vasilyev I.Y."/>
            <person name="Radchenko V."/>
            <person name="Ilnitskaya E.V."/>
        </authorList>
    </citation>
    <scope>NUCLEOTIDE SEQUENCE [LARGE SCALE GENOMIC DNA]</scope>
    <source>
        <strain evidence="1 2">VRA_07sq_f</strain>
    </source>
</reference>
<dbReference type="AlphaFoldDB" id="A0A844EHY0"/>